<sequence>MFSFFALRAIAANGNTISYDQATQTLSITADSAYTRQDIDSKIGTNPVKTIKIDGSYNEIPEGVFAFLDVESVVISNTIKKINDMAFYGCKKLTGFSAPNGCEFIGSECFRDCASLQAFYYRKCTMTFLANVFQGCTNLEVFGQVNGDQSSPVAGVQRTFGPGVFKDLTALKTVTLLDDTAVLGKSMFENTVCDIKIPSGVTRIPDSCFKNSKITQADLSNVILVGMRAFYKCMSLTSVKFNKDKIRLIQAYAFQHCCNAVLTGLDDCLPLRNVCILMHPDNQDIHNANQHLLCSSRCFL</sequence>
<evidence type="ECO:0000313" key="2">
    <source>
        <dbReference type="Proteomes" id="UP000001542"/>
    </source>
</evidence>
<proteinExistence type="predicted"/>
<dbReference type="PANTHER" id="PTHR45661:SF3">
    <property type="entry name" value="IG-LIKE DOMAIN-CONTAINING PROTEIN"/>
    <property type="match status" value="1"/>
</dbReference>
<dbReference type="InterPro" id="IPR032675">
    <property type="entry name" value="LRR_dom_sf"/>
</dbReference>
<dbReference type="STRING" id="5722.A2ESP3"/>
<dbReference type="RefSeq" id="XP_001316575.1">
    <property type="nucleotide sequence ID" value="XM_001316540.1"/>
</dbReference>
<dbReference type="KEGG" id="tva:4762207"/>
<reference evidence="1" key="1">
    <citation type="submission" date="2006-10" db="EMBL/GenBank/DDBJ databases">
        <authorList>
            <person name="Amadeo P."/>
            <person name="Zhao Q."/>
            <person name="Wortman J."/>
            <person name="Fraser-Liggett C."/>
            <person name="Carlton J."/>
        </authorList>
    </citation>
    <scope>NUCLEOTIDE SEQUENCE</scope>
    <source>
        <strain evidence="1">G3</strain>
    </source>
</reference>
<reference evidence="1" key="2">
    <citation type="journal article" date="2007" name="Science">
        <title>Draft genome sequence of the sexually transmitted pathogen Trichomonas vaginalis.</title>
        <authorList>
            <person name="Carlton J.M."/>
            <person name="Hirt R.P."/>
            <person name="Silva J.C."/>
            <person name="Delcher A.L."/>
            <person name="Schatz M."/>
            <person name="Zhao Q."/>
            <person name="Wortman J.R."/>
            <person name="Bidwell S.L."/>
            <person name="Alsmark U.C.M."/>
            <person name="Besteiro S."/>
            <person name="Sicheritz-Ponten T."/>
            <person name="Noel C.J."/>
            <person name="Dacks J.B."/>
            <person name="Foster P.G."/>
            <person name="Simillion C."/>
            <person name="Van de Peer Y."/>
            <person name="Miranda-Saavedra D."/>
            <person name="Barton G.J."/>
            <person name="Westrop G.D."/>
            <person name="Mueller S."/>
            <person name="Dessi D."/>
            <person name="Fiori P.L."/>
            <person name="Ren Q."/>
            <person name="Paulsen I."/>
            <person name="Zhang H."/>
            <person name="Bastida-Corcuera F.D."/>
            <person name="Simoes-Barbosa A."/>
            <person name="Brown M.T."/>
            <person name="Hayes R.D."/>
            <person name="Mukherjee M."/>
            <person name="Okumura C.Y."/>
            <person name="Schneider R."/>
            <person name="Smith A.J."/>
            <person name="Vanacova S."/>
            <person name="Villalvazo M."/>
            <person name="Haas B.J."/>
            <person name="Pertea M."/>
            <person name="Feldblyum T.V."/>
            <person name="Utterback T.R."/>
            <person name="Shu C.L."/>
            <person name="Osoegawa K."/>
            <person name="de Jong P.J."/>
            <person name="Hrdy I."/>
            <person name="Horvathova L."/>
            <person name="Zubacova Z."/>
            <person name="Dolezal P."/>
            <person name="Malik S.B."/>
            <person name="Logsdon J.M. Jr."/>
            <person name="Henze K."/>
            <person name="Gupta A."/>
            <person name="Wang C.C."/>
            <person name="Dunne R.L."/>
            <person name="Upcroft J.A."/>
            <person name="Upcroft P."/>
            <person name="White O."/>
            <person name="Salzberg S.L."/>
            <person name="Tang P."/>
            <person name="Chiu C.-H."/>
            <person name="Lee Y.-S."/>
            <person name="Embley T.M."/>
            <person name="Coombs G.H."/>
            <person name="Mottram J.C."/>
            <person name="Tachezy J."/>
            <person name="Fraser-Liggett C.M."/>
            <person name="Johnson P.J."/>
        </authorList>
    </citation>
    <scope>NUCLEOTIDE SEQUENCE [LARGE SCALE GENOMIC DNA]</scope>
    <source>
        <strain evidence="1">G3</strain>
    </source>
</reference>
<dbReference type="InterPro" id="IPR026906">
    <property type="entry name" value="LRR_5"/>
</dbReference>
<gene>
    <name evidence="1" type="ORF">TVAG_070020</name>
</gene>
<dbReference type="EMBL" id="DS113478">
    <property type="protein sequence ID" value="EAY04352.1"/>
    <property type="molecule type" value="Genomic_DNA"/>
</dbReference>
<evidence type="ECO:0000313" key="1">
    <source>
        <dbReference type="EMBL" id="EAY04352.1"/>
    </source>
</evidence>
<dbReference type="InParanoid" id="A2ESP3"/>
<name>A2ESP3_TRIV3</name>
<keyword evidence="2" id="KW-1185">Reference proteome</keyword>
<protein>
    <recommendedName>
        <fullName evidence="3">Surface antigen BspA-like</fullName>
    </recommendedName>
</protein>
<dbReference type="Proteomes" id="UP000001542">
    <property type="component" value="Unassembled WGS sequence"/>
</dbReference>
<dbReference type="Pfam" id="PF13306">
    <property type="entry name" value="LRR_5"/>
    <property type="match status" value="2"/>
</dbReference>
<organism evidence="1 2">
    <name type="scientific">Trichomonas vaginalis (strain ATCC PRA-98 / G3)</name>
    <dbReference type="NCBI Taxonomy" id="412133"/>
    <lineage>
        <taxon>Eukaryota</taxon>
        <taxon>Metamonada</taxon>
        <taxon>Parabasalia</taxon>
        <taxon>Trichomonadida</taxon>
        <taxon>Trichomonadidae</taxon>
        <taxon>Trichomonas</taxon>
    </lineage>
</organism>
<accession>A2ESP3</accession>
<dbReference type="VEuPathDB" id="TrichDB:TVAG_010770"/>
<dbReference type="InterPro" id="IPR053139">
    <property type="entry name" value="Surface_bspA-like"/>
</dbReference>
<dbReference type="Gene3D" id="3.80.10.10">
    <property type="entry name" value="Ribonuclease Inhibitor"/>
    <property type="match status" value="2"/>
</dbReference>
<evidence type="ECO:0008006" key="3">
    <source>
        <dbReference type="Google" id="ProtNLM"/>
    </source>
</evidence>
<dbReference type="AlphaFoldDB" id="A2ESP3"/>
<dbReference type="OrthoDB" id="206603at2759"/>
<dbReference type="VEuPathDB" id="TrichDB:TVAGG3_0220850"/>
<dbReference type="PANTHER" id="PTHR45661">
    <property type="entry name" value="SURFACE ANTIGEN"/>
    <property type="match status" value="1"/>
</dbReference>
<dbReference type="SUPFAM" id="SSF52058">
    <property type="entry name" value="L domain-like"/>
    <property type="match status" value="1"/>
</dbReference>